<sequence length="963" mass="97973">MSGSRGRSVYNFRVQAEGFNEFVQDLRSVAGESEAANRAIETLVRSSPQLASAMEAAAAATERAAKRAVELREQQDRSVTSGGRATQTVGGLSAALGDLEGKTTAARRAAGDFRGALDLIGANTIAQKVGDVSSIISNVGDTLGAAGLAAGRFEGALSLLSGRLVAVAGVVALPLFLNSVGLGISTAGEAATTAGTAMDQWREMLLRLNPTLEQTAQLAERTAKALRETELREVELRYGRVVEERGTAIGRLPEVDAQLRAAERAAADAEARAVRIELELGAGEGPVGDRAMFGVAQRRQRERAASAAVAAREQVNTLRSERLRLEEQINAAGVAANQYRNERARLSGPIYGEPAGPPAPPGLTVPASSAGRRIADTSARDAAAEARDYDRSEQLARRTAEAQFDAFSRVQTEITRAQQREEAVRERSAERVTDSITRYAADGFADLFQSVEGGWAATLRKVQQTAQNTVIRFGAEAIIRPVVASGVSALGLGSGGGGLSDLLGLGQTFGQATSLLGLGSGGGIGGFLGQPIFGQAALAGSTNSALAALGPGVYGPATPSALGLSGATFGQALGGIGGGFAIGSTIGGLIAGNSAARQTNAQIGAGLGAGAGFLIGGPVGGLIGGGLGGALGGVLGPGEKTNAFGYGVTASGGQLGLSGLSTTGDGAGGDAAIQAAQQQVAQINAALAAAGLTVRDNNRAVTGGGNRPTDGSQSASFEEALRTFRFSSGNSNVQTALDRRPDATLDEALAIAQNFEAVKAAIESLTAAPVSALTAELRQIGVVFDAARASAAEYGLAQDELNRRQQEAVTLAETRSEAGLLGGLTQRSRILGGFLETRARSTGSAQSQFTAARSQFDNALAAAGAAGTESADLSGLVRSAEALLTANSAFNGGGAQAAAVEARVRGAIIAVGGQLDLPGFTDDLTGAIYRAGERQVNELQQIRSGLDALREEVRSIRLLSSRG</sequence>
<gene>
    <name evidence="2" type="ORF">JJQ90_11460</name>
</gene>
<evidence type="ECO:0000313" key="2">
    <source>
        <dbReference type="EMBL" id="MBU8544328.1"/>
    </source>
</evidence>
<dbReference type="Proteomes" id="UP000689967">
    <property type="component" value="Unassembled WGS sequence"/>
</dbReference>
<accession>A0ABS6H9E5</accession>
<feature type="coiled-coil region" evidence="1">
    <location>
        <begin position="252"/>
        <end position="279"/>
    </location>
</feature>
<dbReference type="EMBL" id="JAERQM010000003">
    <property type="protein sequence ID" value="MBU8544328.1"/>
    <property type="molecule type" value="Genomic_DNA"/>
</dbReference>
<keyword evidence="3" id="KW-1185">Reference proteome</keyword>
<organism evidence="2 3">
    <name type="scientific">Falsiroseomonas oleicola</name>
    <dbReference type="NCBI Taxonomy" id="2801474"/>
    <lineage>
        <taxon>Bacteria</taxon>
        <taxon>Pseudomonadati</taxon>
        <taxon>Pseudomonadota</taxon>
        <taxon>Alphaproteobacteria</taxon>
        <taxon>Acetobacterales</taxon>
        <taxon>Roseomonadaceae</taxon>
        <taxon>Falsiroseomonas</taxon>
    </lineage>
</organism>
<keyword evidence="1" id="KW-0175">Coiled coil</keyword>
<protein>
    <recommendedName>
        <fullName evidence="4">Bacteriophage tail tape measure N-terminal domain-containing protein</fullName>
    </recommendedName>
</protein>
<evidence type="ECO:0008006" key="4">
    <source>
        <dbReference type="Google" id="ProtNLM"/>
    </source>
</evidence>
<comment type="caution">
    <text evidence="2">The sequence shown here is derived from an EMBL/GenBank/DDBJ whole genome shotgun (WGS) entry which is preliminary data.</text>
</comment>
<reference evidence="2 3" key="1">
    <citation type="submission" date="2021-01" db="EMBL/GenBank/DDBJ databases">
        <title>Roseomonas sp. nov, a bacterium isolated from an oil production mixture in Yumen Oilfield.</title>
        <authorList>
            <person name="Wu D."/>
        </authorList>
    </citation>
    <scope>NUCLEOTIDE SEQUENCE [LARGE SCALE GENOMIC DNA]</scope>
    <source>
        <strain evidence="2 3">ROY-5-3</strain>
    </source>
</reference>
<name>A0ABS6H9E5_9PROT</name>
<dbReference type="RefSeq" id="WP_216875509.1">
    <property type="nucleotide sequence ID" value="NZ_JAERQM010000003.1"/>
</dbReference>
<feature type="coiled-coil region" evidence="1">
    <location>
        <begin position="308"/>
        <end position="342"/>
    </location>
</feature>
<proteinExistence type="predicted"/>
<evidence type="ECO:0000313" key="3">
    <source>
        <dbReference type="Proteomes" id="UP000689967"/>
    </source>
</evidence>
<evidence type="ECO:0000256" key="1">
    <source>
        <dbReference type="SAM" id="Coils"/>
    </source>
</evidence>